<sequence>MCPNKNKHYCKKLQPENKIKNLSRETIDYIKEALVIVVLNQKELKDLLEINGYSGNPELKKLFIEKDEQSLTISDFLTELLKQSNNFNEYLIKIFDMFFERDKDFQVKRKIWNQMAVSDEKSKNSLEKEYSVTIKV</sequence>
<organism evidence="1 2">
    <name type="scientific">Candidatus Brennerbacteria bacterium RIFOXYD1_FULL_41_16</name>
    <dbReference type="NCBI Taxonomy" id="1797529"/>
    <lineage>
        <taxon>Bacteria</taxon>
        <taxon>Candidatus Brenneribacteriota</taxon>
    </lineage>
</organism>
<dbReference type="Proteomes" id="UP000178570">
    <property type="component" value="Unassembled WGS sequence"/>
</dbReference>
<proteinExistence type="predicted"/>
<protein>
    <submittedName>
        <fullName evidence="1">Uncharacterized protein</fullName>
    </submittedName>
</protein>
<dbReference type="AlphaFoldDB" id="A0A1G1XK70"/>
<evidence type="ECO:0000313" key="2">
    <source>
        <dbReference type="Proteomes" id="UP000178570"/>
    </source>
</evidence>
<name>A0A1G1XK70_9BACT</name>
<gene>
    <name evidence="1" type="ORF">A2570_03685</name>
</gene>
<dbReference type="EMBL" id="MHHY01000009">
    <property type="protein sequence ID" value="OGY40351.1"/>
    <property type="molecule type" value="Genomic_DNA"/>
</dbReference>
<comment type="caution">
    <text evidence="1">The sequence shown here is derived from an EMBL/GenBank/DDBJ whole genome shotgun (WGS) entry which is preliminary data.</text>
</comment>
<accession>A0A1G1XK70</accession>
<reference evidence="1 2" key="1">
    <citation type="journal article" date="2016" name="Nat. Commun.">
        <title>Thousands of microbial genomes shed light on interconnected biogeochemical processes in an aquifer system.</title>
        <authorList>
            <person name="Anantharaman K."/>
            <person name="Brown C.T."/>
            <person name="Hug L.A."/>
            <person name="Sharon I."/>
            <person name="Castelle C.J."/>
            <person name="Probst A.J."/>
            <person name="Thomas B.C."/>
            <person name="Singh A."/>
            <person name="Wilkins M.J."/>
            <person name="Karaoz U."/>
            <person name="Brodie E.L."/>
            <person name="Williams K.H."/>
            <person name="Hubbard S.S."/>
            <person name="Banfield J.F."/>
        </authorList>
    </citation>
    <scope>NUCLEOTIDE SEQUENCE [LARGE SCALE GENOMIC DNA]</scope>
</reference>
<evidence type="ECO:0000313" key="1">
    <source>
        <dbReference type="EMBL" id="OGY40351.1"/>
    </source>
</evidence>